<dbReference type="EMBL" id="NEDP02005474">
    <property type="protein sequence ID" value="OWF40336.1"/>
    <property type="molecule type" value="Genomic_DNA"/>
</dbReference>
<dbReference type="InterPro" id="IPR009012">
    <property type="entry name" value="GrpE_head"/>
</dbReference>
<dbReference type="STRING" id="6573.A0A210PV47"/>
<feature type="region of interest" description="Disordered" evidence="5">
    <location>
        <begin position="19"/>
        <end position="63"/>
    </location>
</feature>
<feature type="compositionally biased region" description="Polar residues" evidence="5">
    <location>
        <begin position="19"/>
        <end position="33"/>
    </location>
</feature>
<evidence type="ECO:0000313" key="6">
    <source>
        <dbReference type="EMBL" id="OWF40336.1"/>
    </source>
</evidence>
<comment type="similarity">
    <text evidence="1 4">Belongs to the GrpE family.</text>
</comment>
<dbReference type="SUPFAM" id="SSF58014">
    <property type="entry name" value="Coiled-coil domain of nucleotide exchange factor GrpE"/>
    <property type="match status" value="1"/>
</dbReference>
<dbReference type="InterPro" id="IPR000740">
    <property type="entry name" value="GrpE"/>
</dbReference>
<reference evidence="6 7" key="1">
    <citation type="journal article" date="2017" name="Nat. Ecol. Evol.">
        <title>Scallop genome provides insights into evolution of bilaterian karyotype and development.</title>
        <authorList>
            <person name="Wang S."/>
            <person name="Zhang J."/>
            <person name="Jiao W."/>
            <person name="Li J."/>
            <person name="Xun X."/>
            <person name="Sun Y."/>
            <person name="Guo X."/>
            <person name="Huan P."/>
            <person name="Dong B."/>
            <person name="Zhang L."/>
            <person name="Hu X."/>
            <person name="Sun X."/>
            <person name="Wang J."/>
            <person name="Zhao C."/>
            <person name="Wang Y."/>
            <person name="Wang D."/>
            <person name="Huang X."/>
            <person name="Wang R."/>
            <person name="Lv J."/>
            <person name="Li Y."/>
            <person name="Zhang Z."/>
            <person name="Liu B."/>
            <person name="Lu W."/>
            <person name="Hui Y."/>
            <person name="Liang J."/>
            <person name="Zhou Z."/>
            <person name="Hou R."/>
            <person name="Li X."/>
            <person name="Liu Y."/>
            <person name="Li H."/>
            <person name="Ning X."/>
            <person name="Lin Y."/>
            <person name="Zhao L."/>
            <person name="Xing Q."/>
            <person name="Dou J."/>
            <person name="Li Y."/>
            <person name="Mao J."/>
            <person name="Guo H."/>
            <person name="Dou H."/>
            <person name="Li T."/>
            <person name="Mu C."/>
            <person name="Jiang W."/>
            <person name="Fu Q."/>
            <person name="Fu X."/>
            <person name="Miao Y."/>
            <person name="Liu J."/>
            <person name="Yu Q."/>
            <person name="Li R."/>
            <person name="Liao H."/>
            <person name="Li X."/>
            <person name="Kong Y."/>
            <person name="Jiang Z."/>
            <person name="Chourrout D."/>
            <person name="Li R."/>
            <person name="Bao Z."/>
        </authorList>
    </citation>
    <scope>NUCLEOTIDE SEQUENCE [LARGE SCALE GENOMIC DNA]</scope>
    <source>
        <strain evidence="6 7">PY_sf001</strain>
    </source>
</reference>
<dbReference type="InterPro" id="IPR013805">
    <property type="entry name" value="GrpE_CC"/>
</dbReference>
<dbReference type="GO" id="GO:0006457">
    <property type="term" value="P:protein folding"/>
    <property type="evidence" value="ECO:0007669"/>
    <property type="project" value="InterPro"/>
</dbReference>
<dbReference type="Pfam" id="PF01025">
    <property type="entry name" value="GrpE"/>
    <property type="match status" value="1"/>
</dbReference>
<comment type="caution">
    <text evidence="6">The sequence shown here is derived from an EMBL/GenBank/DDBJ whole genome shotgun (WGS) entry which is preliminary data.</text>
</comment>
<dbReference type="GO" id="GO:0042803">
    <property type="term" value="F:protein homodimerization activity"/>
    <property type="evidence" value="ECO:0007669"/>
    <property type="project" value="InterPro"/>
</dbReference>
<dbReference type="Gene3D" id="2.30.22.10">
    <property type="entry name" value="Head domain of nucleotide exchange factor GrpE"/>
    <property type="match status" value="1"/>
</dbReference>
<evidence type="ECO:0000313" key="7">
    <source>
        <dbReference type="Proteomes" id="UP000242188"/>
    </source>
</evidence>
<gene>
    <name evidence="6" type="ORF">KP79_PYT25117</name>
</gene>
<name>A0A210PV47_MIZYE</name>
<protein>
    <recommendedName>
        <fullName evidence="3">GrpE protein homolog</fullName>
    </recommendedName>
</protein>
<evidence type="ECO:0000256" key="1">
    <source>
        <dbReference type="ARBA" id="ARBA00009054"/>
    </source>
</evidence>
<dbReference type="PANTHER" id="PTHR21237">
    <property type="entry name" value="GRPE PROTEIN"/>
    <property type="match status" value="1"/>
</dbReference>
<dbReference type="CDD" id="cd00446">
    <property type="entry name" value="GrpE"/>
    <property type="match status" value="1"/>
</dbReference>
<comment type="subcellular location">
    <subcellularLocation>
        <location evidence="3">Mitochondrion matrix</location>
    </subcellularLocation>
</comment>
<dbReference type="GO" id="GO:0001405">
    <property type="term" value="C:PAM complex, Tim23 associated import motor"/>
    <property type="evidence" value="ECO:0007669"/>
    <property type="project" value="TreeGrafter"/>
</dbReference>
<dbReference type="Proteomes" id="UP000242188">
    <property type="component" value="Unassembled WGS sequence"/>
</dbReference>
<evidence type="ECO:0000256" key="5">
    <source>
        <dbReference type="SAM" id="MobiDB-lite"/>
    </source>
</evidence>
<organism evidence="6 7">
    <name type="scientific">Mizuhopecten yessoensis</name>
    <name type="common">Japanese scallop</name>
    <name type="synonym">Patinopecten yessoensis</name>
    <dbReference type="NCBI Taxonomy" id="6573"/>
    <lineage>
        <taxon>Eukaryota</taxon>
        <taxon>Metazoa</taxon>
        <taxon>Spiralia</taxon>
        <taxon>Lophotrochozoa</taxon>
        <taxon>Mollusca</taxon>
        <taxon>Bivalvia</taxon>
        <taxon>Autobranchia</taxon>
        <taxon>Pteriomorphia</taxon>
        <taxon>Pectinida</taxon>
        <taxon>Pectinoidea</taxon>
        <taxon>Pectinidae</taxon>
        <taxon>Mizuhopecten</taxon>
    </lineage>
</organism>
<feature type="compositionally biased region" description="Basic and acidic residues" evidence="5">
    <location>
        <begin position="38"/>
        <end position="53"/>
    </location>
</feature>
<dbReference type="GO" id="GO:0051082">
    <property type="term" value="F:unfolded protein binding"/>
    <property type="evidence" value="ECO:0007669"/>
    <property type="project" value="TreeGrafter"/>
</dbReference>
<dbReference type="Gene3D" id="3.90.20.20">
    <property type="match status" value="1"/>
</dbReference>
<dbReference type="PRINTS" id="PR00773">
    <property type="entry name" value="GRPEPROTEIN"/>
</dbReference>
<dbReference type="HAMAP" id="MF_01151">
    <property type="entry name" value="GrpE"/>
    <property type="match status" value="1"/>
</dbReference>
<dbReference type="AlphaFoldDB" id="A0A210PV47"/>
<dbReference type="OrthoDB" id="201635at2759"/>
<keyword evidence="7" id="KW-1185">Reference proteome</keyword>
<accession>A0A210PV47</accession>
<evidence type="ECO:0000256" key="3">
    <source>
        <dbReference type="RuleBase" id="RU000640"/>
    </source>
</evidence>
<dbReference type="FunFam" id="3.90.20.20:FF:000003">
    <property type="entry name" value="GrpE protein homolog"/>
    <property type="match status" value="1"/>
</dbReference>
<evidence type="ECO:0000256" key="2">
    <source>
        <dbReference type="ARBA" id="ARBA00023186"/>
    </source>
</evidence>
<dbReference type="PROSITE" id="PS01071">
    <property type="entry name" value="GRPE"/>
    <property type="match status" value="1"/>
</dbReference>
<sequence>MTSITRSYILRTTPIRSNLKQFSATATETNNNGSTPPEPKEKSEEKLETKPDQKASGPSEAEITLQKEKAKLEETMKDIKDKYMRALAETENVRRRMKNQVDDAKIFGIQGFCKDLLEVADILGKATESVPKEELKEENIHLKNLFQGLTMTESQLLKVFNKHGLEQIAPSEGEKFDPFVHEAMFEVPTPDKDAEATIAVITKKGYKLQSRTIRPALVGVYKPT</sequence>
<proteinExistence type="inferred from homology"/>
<dbReference type="SUPFAM" id="SSF51064">
    <property type="entry name" value="Head domain of nucleotide exchange factor GrpE"/>
    <property type="match status" value="1"/>
</dbReference>
<keyword evidence="3" id="KW-0496">Mitochondrion</keyword>
<dbReference type="GO" id="GO:0000774">
    <property type="term" value="F:adenyl-nucleotide exchange factor activity"/>
    <property type="evidence" value="ECO:0007669"/>
    <property type="project" value="InterPro"/>
</dbReference>
<dbReference type="GO" id="GO:0030150">
    <property type="term" value="P:protein import into mitochondrial matrix"/>
    <property type="evidence" value="ECO:0007669"/>
    <property type="project" value="TreeGrafter"/>
</dbReference>
<keyword evidence="2 3" id="KW-0143">Chaperone</keyword>
<dbReference type="GO" id="GO:0051087">
    <property type="term" value="F:protein-folding chaperone binding"/>
    <property type="evidence" value="ECO:0007669"/>
    <property type="project" value="InterPro"/>
</dbReference>
<comment type="function">
    <text evidence="3">Essential component of the PAM complex, a complex required for the translocation of transit peptide-containing proteins from the inner membrane into the mitochondrial matrix in an ATP-dependent manner.</text>
</comment>
<evidence type="ECO:0000256" key="4">
    <source>
        <dbReference type="RuleBase" id="RU004478"/>
    </source>
</evidence>
<dbReference type="PANTHER" id="PTHR21237:SF23">
    <property type="entry name" value="GRPE PROTEIN HOMOLOG, MITOCHONDRIAL"/>
    <property type="match status" value="1"/>
</dbReference>